<dbReference type="PANTHER" id="PTHR10019">
    <property type="entry name" value="SNF5"/>
    <property type="match status" value="1"/>
</dbReference>
<evidence type="ECO:0000313" key="2">
    <source>
        <dbReference type="EMBL" id="CAF1260275.1"/>
    </source>
</evidence>
<accession>A0A815ASX7</accession>
<evidence type="ECO:0000256" key="1">
    <source>
        <dbReference type="SAM" id="MobiDB-lite"/>
    </source>
</evidence>
<feature type="compositionally biased region" description="Polar residues" evidence="1">
    <location>
        <begin position="303"/>
        <end position="318"/>
    </location>
</feature>
<feature type="region of interest" description="Disordered" evidence="1">
    <location>
        <begin position="354"/>
        <end position="434"/>
    </location>
</feature>
<dbReference type="AlphaFoldDB" id="A0A815ASX7"/>
<gene>
    <name evidence="2" type="ORF">EDS130_LOCUS28476</name>
</gene>
<protein>
    <submittedName>
        <fullName evidence="2">Uncharacterized protein</fullName>
    </submittedName>
</protein>
<name>A0A815ASX7_ADIRI</name>
<feature type="compositionally biased region" description="Polar residues" evidence="1">
    <location>
        <begin position="356"/>
        <end position="375"/>
    </location>
</feature>
<comment type="caution">
    <text evidence="2">The sequence shown here is derived from an EMBL/GenBank/DDBJ whole genome shotgun (WGS) entry which is preliminary data.</text>
</comment>
<dbReference type="Proteomes" id="UP000663852">
    <property type="component" value="Unassembled WGS sequence"/>
</dbReference>
<proteinExistence type="predicted"/>
<feature type="region of interest" description="Disordered" evidence="1">
    <location>
        <begin position="220"/>
        <end position="242"/>
    </location>
</feature>
<reference evidence="2" key="1">
    <citation type="submission" date="2021-02" db="EMBL/GenBank/DDBJ databases">
        <authorList>
            <person name="Nowell W R."/>
        </authorList>
    </citation>
    <scope>NUCLEOTIDE SEQUENCE</scope>
</reference>
<feature type="region of interest" description="Disordered" evidence="1">
    <location>
        <begin position="301"/>
        <end position="320"/>
    </location>
</feature>
<dbReference type="EMBL" id="CAJNOJ010000185">
    <property type="protein sequence ID" value="CAF1260275.1"/>
    <property type="molecule type" value="Genomic_DNA"/>
</dbReference>
<feature type="compositionally biased region" description="Basic and acidic residues" evidence="1">
    <location>
        <begin position="377"/>
        <end position="389"/>
    </location>
</feature>
<feature type="compositionally biased region" description="Polar residues" evidence="1">
    <location>
        <begin position="394"/>
        <end position="405"/>
    </location>
</feature>
<sequence length="520" mass="58288">MSVYTFLEAHQRLQRQHQHQQHHPHQAALQQQVQHQLHQQLQQHLQQALHQQAHQQQAQQLQRQLENVTDPINWPLIGTIIGVLSLFALTVICFCCCRYCCVLGNRLYGFKEDGNNELYHIDLCTDPNCYWTNISISSSAFTLSGDKHNRYRILNESPISRTTLSSSLSNTKDCLVEDADETELVDFRADSFLSMTEDRPISNVSVQKVKYNERSNGSGNIHIIKSPLRPSSNEKEKLPTENCTSAGSVKVFRVKSLVPLKMSKTNDPKEGTASKPQSVDTVRITHVNNLLLQRSADPLVDQKLNNSSNNEPIHSSANPKKDNVIITRVLADQSLKEPHSSPSSAIRTIIAPPTMSPTTISVSSASNKPENQSRNVVRVDRLPTERQNSDLHGASTSKTSISPVSNKPKVDSASSTRVIHVLSETPKTNSRKSNDFWMTNLSISPLSDKPNSATKNPVRIEHVSIEKETDNKQKHTDANVLNNSTVQQKKKQQQQKNRVESGVSVERVQRIDVEKSPSNI</sequence>
<organism evidence="2 3">
    <name type="scientific">Adineta ricciae</name>
    <name type="common">Rotifer</name>
    <dbReference type="NCBI Taxonomy" id="249248"/>
    <lineage>
        <taxon>Eukaryota</taxon>
        <taxon>Metazoa</taxon>
        <taxon>Spiralia</taxon>
        <taxon>Gnathifera</taxon>
        <taxon>Rotifera</taxon>
        <taxon>Eurotatoria</taxon>
        <taxon>Bdelloidea</taxon>
        <taxon>Adinetida</taxon>
        <taxon>Adinetidae</taxon>
        <taxon>Adineta</taxon>
    </lineage>
</organism>
<feature type="region of interest" description="Disordered" evidence="1">
    <location>
        <begin position="480"/>
        <end position="520"/>
    </location>
</feature>
<evidence type="ECO:0000313" key="3">
    <source>
        <dbReference type="Proteomes" id="UP000663852"/>
    </source>
</evidence>
<feature type="compositionally biased region" description="Basic and acidic residues" evidence="1">
    <location>
        <begin position="507"/>
        <end position="520"/>
    </location>
</feature>